<reference evidence="2" key="2">
    <citation type="journal article" date="2015" name="Data Brief">
        <title>Shoot transcriptome of the giant reed, Arundo donax.</title>
        <authorList>
            <person name="Barrero R.A."/>
            <person name="Guerrero F.D."/>
            <person name="Moolhuijzen P."/>
            <person name="Goolsby J.A."/>
            <person name="Tidwell J."/>
            <person name="Bellgard S.E."/>
            <person name="Bellgard M.I."/>
        </authorList>
    </citation>
    <scope>NUCLEOTIDE SEQUENCE</scope>
    <source>
        <tissue evidence="2">Shoot tissue taken approximately 20 cm above the soil surface</tissue>
    </source>
</reference>
<dbReference type="PANTHER" id="PTHR47560:SF1">
    <property type="entry name" value="EXPRESSED PROTEIN"/>
    <property type="match status" value="1"/>
</dbReference>
<accession>A0A0A9DVA2</accession>
<feature type="compositionally biased region" description="Basic and acidic residues" evidence="1">
    <location>
        <begin position="1"/>
        <end position="18"/>
    </location>
</feature>
<sequence>MKLDPYDTSNKRIDDSPPKPDVSNAEKVVEKCAPEETEMSINAKFRAVQPSSSILSYVEDNLLGHRRQIEIKNSGYNVKISAPLDNVPFSTSTERERMEESVWTMLYNQCKKSVFYFSL</sequence>
<evidence type="ECO:0000313" key="2">
    <source>
        <dbReference type="EMBL" id="JAD87692.1"/>
    </source>
</evidence>
<dbReference type="AlphaFoldDB" id="A0A0A9DVA2"/>
<feature type="region of interest" description="Disordered" evidence="1">
    <location>
        <begin position="1"/>
        <end position="26"/>
    </location>
</feature>
<proteinExistence type="predicted"/>
<reference evidence="2" key="1">
    <citation type="submission" date="2014-09" db="EMBL/GenBank/DDBJ databases">
        <authorList>
            <person name="Magalhaes I.L.F."/>
            <person name="Oliveira U."/>
            <person name="Santos F.R."/>
            <person name="Vidigal T.H.D.A."/>
            <person name="Brescovit A.D."/>
            <person name="Santos A.J."/>
        </authorList>
    </citation>
    <scope>NUCLEOTIDE SEQUENCE</scope>
    <source>
        <tissue evidence="2">Shoot tissue taken approximately 20 cm above the soil surface</tissue>
    </source>
</reference>
<dbReference type="EMBL" id="GBRH01210203">
    <property type="protein sequence ID" value="JAD87692.1"/>
    <property type="molecule type" value="Transcribed_RNA"/>
</dbReference>
<name>A0A0A9DVA2_ARUDO</name>
<protein>
    <submittedName>
        <fullName evidence="2">Uncharacterized protein</fullName>
    </submittedName>
</protein>
<evidence type="ECO:0000256" key="1">
    <source>
        <dbReference type="SAM" id="MobiDB-lite"/>
    </source>
</evidence>
<dbReference type="PANTHER" id="PTHR47560">
    <property type="entry name" value="EXPRESSED PROTEIN"/>
    <property type="match status" value="1"/>
</dbReference>
<organism evidence="2">
    <name type="scientific">Arundo donax</name>
    <name type="common">Giant reed</name>
    <name type="synonym">Donax arundinaceus</name>
    <dbReference type="NCBI Taxonomy" id="35708"/>
    <lineage>
        <taxon>Eukaryota</taxon>
        <taxon>Viridiplantae</taxon>
        <taxon>Streptophyta</taxon>
        <taxon>Embryophyta</taxon>
        <taxon>Tracheophyta</taxon>
        <taxon>Spermatophyta</taxon>
        <taxon>Magnoliopsida</taxon>
        <taxon>Liliopsida</taxon>
        <taxon>Poales</taxon>
        <taxon>Poaceae</taxon>
        <taxon>PACMAD clade</taxon>
        <taxon>Arundinoideae</taxon>
        <taxon>Arundineae</taxon>
        <taxon>Arundo</taxon>
    </lineage>
</organism>